<dbReference type="AlphaFoldDB" id="A0A427A2X8"/>
<gene>
    <name evidence="1" type="ORF">B296_00036298</name>
</gene>
<accession>A0A427A2X8</accession>
<name>A0A427A2X8_ENSVE</name>
<dbReference type="EMBL" id="AMZH03003957">
    <property type="protein sequence ID" value="RRT70610.1"/>
    <property type="molecule type" value="Genomic_DNA"/>
</dbReference>
<comment type="caution">
    <text evidence="1">The sequence shown here is derived from an EMBL/GenBank/DDBJ whole genome shotgun (WGS) entry which is preliminary data.</text>
</comment>
<evidence type="ECO:0000313" key="2">
    <source>
        <dbReference type="Proteomes" id="UP000287651"/>
    </source>
</evidence>
<protein>
    <submittedName>
        <fullName evidence="1">Uncharacterized protein</fullName>
    </submittedName>
</protein>
<proteinExistence type="predicted"/>
<dbReference type="Proteomes" id="UP000287651">
    <property type="component" value="Unassembled WGS sequence"/>
</dbReference>
<sequence>MWVVVGEAGGLVKFGIDDAGGGGCGSISITLKKKKKKKKTKTQAKAADMPRRHKLIYCRQQLKDRTK</sequence>
<reference evidence="1 2" key="1">
    <citation type="journal article" date="2014" name="Agronomy (Basel)">
        <title>A Draft Genome Sequence for Ensete ventricosum, the Drought-Tolerant Tree Against Hunger.</title>
        <authorList>
            <person name="Harrison J."/>
            <person name="Moore K.A."/>
            <person name="Paszkiewicz K."/>
            <person name="Jones T."/>
            <person name="Grant M."/>
            <person name="Ambacheew D."/>
            <person name="Muzemil S."/>
            <person name="Studholme D.J."/>
        </authorList>
    </citation>
    <scope>NUCLEOTIDE SEQUENCE [LARGE SCALE GENOMIC DNA]</scope>
</reference>
<organism evidence="1 2">
    <name type="scientific">Ensete ventricosum</name>
    <name type="common">Abyssinian banana</name>
    <name type="synonym">Musa ensete</name>
    <dbReference type="NCBI Taxonomy" id="4639"/>
    <lineage>
        <taxon>Eukaryota</taxon>
        <taxon>Viridiplantae</taxon>
        <taxon>Streptophyta</taxon>
        <taxon>Embryophyta</taxon>
        <taxon>Tracheophyta</taxon>
        <taxon>Spermatophyta</taxon>
        <taxon>Magnoliopsida</taxon>
        <taxon>Liliopsida</taxon>
        <taxon>Zingiberales</taxon>
        <taxon>Musaceae</taxon>
        <taxon>Ensete</taxon>
    </lineage>
</organism>
<evidence type="ECO:0000313" key="1">
    <source>
        <dbReference type="EMBL" id="RRT70610.1"/>
    </source>
</evidence>